<feature type="region of interest" description="Disordered" evidence="1">
    <location>
        <begin position="240"/>
        <end position="277"/>
    </location>
</feature>
<feature type="compositionally biased region" description="Low complexity" evidence="1">
    <location>
        <begin position="501"/>
        <end position="512"/>
    </location>
</feature>
<sequence length="1019" mass="104260">MSFTHEEVVLEKRDPEGWRRLGSVRFTRGDLGQQLGSLRERDGTEADQAGGPDTLLVIPDDQILYTTLTVPPGPEPALAVARALEGLTPYEVADLAFAWAPAGEDQADSLHIAAVARRTLEEAEQFALSQGFRPTGFIARPGDDRFPGQPDFGPSATVRDLTRRSTVTEPDLRRAGVTSASIAGMAEAPVETPAKIAAPDPVISRVTAHVYPAAEPAAAATPKAKRAVMSEFAVAAERGAAASPAPQNLRVGPALPAEAPAAPPAEAPVETPETEAAETDAQVIRHLAPQVELTTPGKTMPPRAQAFHSRAAEARSRRAVEEAEPATPGAMASLIGAARAMNSRAPSTFTVMMGLLMLALVVVLLFFGGKTETPAADQIAATAPATEVAEPAAAPVSDEALVEDTTEPVDEAEMAEEPDVPTDAELAATDPVTAPVTEAEPVTAATLPAETPAPLTEAAVAPEPEAAADEALAARESAVQAALTEAQAEPAAEPEAEAEAVAEAPAAEVPAATPAPAPTPAPVAAAPAPKAAAPQAAAPKAAAPAPRATQPAPLRTLALTRSTRPAAPPRRAAAPETNDATPVVPANPRPFAERTQAAPSRVTAIRPPSRPASTQRAAAEPVAQPAAGPAPAPAAQRPTDALQRSTRPPSRPDRQSMNLLPRGAEEPRQAALTPEEIRYYEDILKYLRTAQAGNDSLSKAERDAVIRLADARPLRRPVDVRAGTQKAVNNAVAAAMGESPPPAQKPQSEPQRTAGSPTATGGLSRSARPSHRPGSLSARAGGSSVSGAAVDKAIAAAVASGPLAPGARALTALSSSPLPPRRSGNRGVVALVAPAAAAATAVAAAAPIPQQPSANEAAAIEAQRREDAQLQAQAEARARDRAAADARAEAQARAAAEARARAQAEAEARAAAQRNQAYTPPEAENEPEVATNVPRGTTAAGVAANATVKDGITINRTQIIGTIGAGKGSRALVRLSNGRVITLRLGDRINGGTITAIGNSRVTYVKGGRSSDLAVLDGR</sequence>
<feature type="compositionally biased region" description="Low complexity" evidence="1">
    <location>
        <begin position="459"/>
        <end position="471"/>
    </location>
</feature>
<evidence type="ECO:0000313" key="3">
    <source>
        <dbReference type="EMBL" id="AUH63778.1"/>
    </source>
</evidence>
<feature type="compositionally biased region" description="Acidic residues" evidence="1">
    <location>
        <begin position="400"/>
        <end position="422"/>
    </location>
</feature>
<feature type="compositionally biased region" description="Low complexity" evidence="1">
    <location>
        <begin position="774"/>
        <end position="783"/>
    </location>
</feature>
<dbReference type="KEGG" id="pzh:CX676_06075"/>
<feature type="region of interest" description="Disordered" evidence="1">
    <location>
        <begin position="855"/>
        <end position="930"/>
    </location>
</feature>
<dbReference type="SUPFAM" id="SSF53067">
    <property type="entry name" value="Actin-like ATPase domain"/>
    <property type="match status" value="1"/>
</dbReference>
<name>A0A2H5EWT6_9RHOB</name>
<feature type="compositionally biased region" description="Low complexity" evidence="1">
    <location>
        <begin position="617"/>
        <end position="635"/>
    </location>
</feature>
<feature type="compositionally biased region" description="Low complexity" evidence="1">
    <location>
        <begin position="522"/>
        <end position="556"/>
    </location>
</feature>
<reference evidence="3 4" key="1">
    <citation type="journal article" date="2013" name="Antonie Van Leeuwenhoek">
        <title>Paracoccus zhejiangensis sp. nov., isolated from activated sludge in wastewater-treatment system.</title>
        <authorList>
            <person name="Wu Z.G."/>
            <person name="Zhang D.F."/>
            <person name="Liu Y.L."/>
            <person name="Wang F."/>
            <person name="Jiang X."/>
            <person name="Li C."/>
            <person name="Li S.P."/>
            <person name="Hong Q."/>
            <person name="Li W.J."/>
        </authorList>
    </citation>
    <scope>NUCLEOTIDE SEQUENCE [LARGE SCALE GENOMIC DNA]</scope>
    <source>
        <strain evidence="3 4">J6</strain>
    </source>
</reference>
<proteinExistence type="predicted"/>
<evidence type="ECO:0008006" key="5">
    <source>
        <dbReference type="Google" id="ProtNLM"/>
    </source>
</evidence>
<keyword evidence="2" id="KW-0812">Transmembrane</keyword>
<dbReference type="AlphaFoldDB" id="A0A2H5EWT6"/>
<dbReference type="Proteomes" id="UP000234530">
    <property type="component" value="Chromosome"/>
</dbReference>
<evidence type="ECO:0000256" key="1">
    <source>
        <dbReference type="SAM" id="MobiDB-lite"/>
    </source>
</evidence>
<gene>
    <name evidence="3" type="ORF">CX676_06075</name>
</gene>
<accession>A0A2H5EWT6</accession>
<protein>
    <recommendedName>
        <fullName evidence="5">Translation initiation factor 2</fullName>
    </recommendedName>
</protein>
<feature type="transmembrane region" description="Helical" evidence="2">
    <location>
        <begin position="349"/>
        <end position="369"/>
    </location>
</feature>
<feature type="compositionally biased region" description="Low complexity" evidence="1">
    <location>
        <begin position="385"/>
        <end position="396"/>
    </location>
</feature>
<keyword evidence="4" id="KW-1185">Reference proteome</keyword>
<evidence type="ECO:0000313" key="4">
    <source>
        <dbReference type="Proteomes" id="UP000234530"/>
    </source>
</evidence>
<feature type="region of interest" description="Disordered" evidence="1">
    <location>
        <begin position="294"/>
        <end position="325"/>
    </location>
</feature>
<feature type="compositionally biased region" description="Basic and acidic residues" evidence="1">
    <location>
        <begin position="876"/>
        <end position="908"/>
    </location>
</feature>
<feature type="compositionally biased region" description="Polar residues" evidence="1">
    <location>
        <begin position="745"/>
        <end position="763"/>
    </location>
</feature>
<keyword evidence="2" id="KW-1133">Transmembrane helix</keyword>
<feature type="region of interest" description="Disordered" evidence="1">
    <location>
        <begin position="385"/>
        <end position="422"/>
    </location>
</feature>
<keyword evidence="2" id="KW-0472">Membrane</keyword>
<evidence type="ECO:0000256" key="2">
    <source>
        <dbReference type="SAM" id="Phobius"/>
    </source>
</evidence>
<feature type="region of interest" description="Disordered" evidence="1">
    <location>
        <begin position="734"/>
        <end position="783"/>
    </location>
</feature>
<organism evidence="3 4">
    <name type="scientific">Paracoccus zhejiangensis</name>
    <dbReference type="NCBI Taxonomy" id="1077935"/>
    <lineage>
        <taxon>Bacteria</taxon>
        <taxon>Pseudomonadati</taxon>
        <taxon>Pseudomonadota</taxon>
        <taxon>Alphaproteobacteria</taxon>
        <taxon>Rhodobacterales</taxon>
        <taxon>Paracoccaceae</taxon>
        <taxon>Paracoccus</taxon>
    </lineage>
</organism>
<feature type="compositionally biased region" description="Basic and acidic residues" evidence="1">
    <location>
        <begin position="310"/>
        <end position="321"/>
    </location>
</feature>
<feature type="region of interest" description="Disordered" evidence="1">
    <location>
        <begin position="459"/>
        <end position="675"/>
    </location>
</feature>
<dbReference type="InterPro" id="IPR043129">
    <property type="entry name" value="ATPase_NBD"/>
</dbReference>
<dbReference type="EMBL" id="CP025430">
    <property type="protein sequence ID" value="AUH63778.1"/>
    <property type="molecule type" value="Genomic_DNA"/>
</dbReference>
<feature type="compositionally biased region" description="Low complexity" evidence="1">
    <location>
        <begin position="481"/>
        <end position="491"/>
    </location>
</feature>